<feature type="transmembrane region" description="Helical" evidence="12">
    <location>
        <begin position="776"/>
        <end position="796"/>
    </location>
</feature>
<feature type="transmembrane region" description="Helical" evidence="12">
    <location>
        <begin position="59"/>
        <end position="85"/>
    </location>
</feature>
<keyword evidence="2" id="KW-1003">Cell membrane</keyword>
<dbReference type="GO" id="GO:0005886">
    <property type="term" value="C:plasma membrane"/>
    <property type="evidence" value="ECO:0007669"/>
    <property type="project" value="UniProtKB-SubCell"/>
</dbReference>
<keyword evidence="15" id="KW-1185">Reference proteome</keyword>
<evidence type="ECO:0000313" key="14">
    <source>
        <dbReference type="EMBL" id="MBN3311342.1"/>
    </source>
</evidence>
<dbReference type="InterPro" id="IPR009132">
    <property type="entry name" value="TAAR_fam"/>
</dbReference>
<dbReference type="GO" id="GO:0001594">
    <property type="term" value="F:trace-amine receptor activity"/>
    <property type="evidence" value="ECO:0007669"/>
    <property type="project" value="InterPro"/>
</dbReference>
<dbReference type="PANTHER" id="PTHR24249">
    <property type="entry name" value="HISTAMINE RECEPTOR-RELATED G-PROTEIN COUPLED RECEPTOR"/>
    <property type="match status" value="1"/>
</dbReference>
<dbReference type="SUPFAM" id="SSF81321">
    <property type="entry name" value="Family A G protein-coupled receptor-like"/>
    <property type="match status" value="6"/>
</dbReference>
<feature type="transmembrane region" description="Helical" evidence="12">
    <location>
        <begin position="582"/>
        <end position="606"/>
    </location>
</feature>
<dbReference type="PROSITE" id="PS50262">
    <property type="entry name" value="G_PROTEIN_RECEP_F1_2"/>
    <property type="match status" value="5"/>
</dbReference>
<dbReference type="Pfam" id="PF00001">
    <property type="entry name" value="7tm_1"/>
    <property type="match status" value="6"/>
</dbReference>
<evidence type="ECO:0000313" key="15">
    <source>
        <dbReference type="Proteomes" id="UP000736164"/>
    </source>
</evidence>
<feature type="domain" description="G-protein coupled receptors family 1 profile" evidence="13">
    <location>
        <begin position="844"/>
        <end position="1102"/>
    </location>
</feature>
<comment type="subcellular location">
    <subcellularLocation>
        <location evidence="1">Cell membrane</location>
        <topology evidence="1">Multi-pass membrane protein</topology>
    </subcellularLocation>
</comment>
<proteinExistence type="inferred from homology"/>
<evidence type="ECO:0000256" key="9">
    <source>
        <dbReference type="ARBA" id="ARBA00023180"/>
    </source>
</evidence>
<name>A0A8J7NBK3_ATRSP</name>
<keyword evidence="10 11" id="KW-0807">Transducer</keyword>
<feature type="transmembrane region" description="Helical" evidence="12">
    <location>
        <begin position="346"/>
        <end position="368"/>
    </location>
</feature>
<feature type="transmembrane region" description="Helical" evidence="12">
    <location>
        <begin position="428"/>
        <end position="450"/>
    </location>
</feature>
<dbReference type="Proteomes" id="UP000736164">
    <property type="component" value="Unassembled WGS sequence"/>
</dbReference>
<feature type="non-terminal residue" evidence="14">
    <location>
        <position position="1136"/>
    </location>
</feature>
<dbReference type="AlphaFoldDB" id="A0A8J7NBK3"/>
<feature type="domain" description="G-protein coupled receptors family 1 profile" evidence="13">
    <location>
        <begin position="398"/>
        <end position="494"/>
    </location>
</feature>
<dbReference type="CDD" id="cd15312">
    <property type="entry name" value="7tmA_TAAR2_3_4"/>
    <property type="match status" value="1"/>
</dbReference>
<feature type="transmembrane region" description="Helical" evidence="12">
    <location>
        <begin position="996"/>
        <end position="1018"/>
    </location>
</feature>
<dbReference type="FunFam" id="1.20.1070.10:FF:000030">
    <property type="entry name" value="trace amine-associated receptor 1"/>
    <property type="match status" value="2"/>
</dbReference>
<evidence type="ECO:0000256" key="6">
    <source>
        <dbReference type="ARBA" id="ARBA00023136"/>
    </source>
</evidence>
<dbReference type="InterPro" id="IPR000276">
    <property type="entry name" value="GPCR_Rhodpsn"/>
</dbReference>
<evidence type="ECO:0000256" key="5">
    <source>
        <dbReference type="ARBA" id="ARBA00023040"/>
    </source>
</evidence>
<feature type="transmembrane region" description="Helical" evidence="12">
    <location>
        <begin position="309"/>
        <end position="326"/>
    </location>
</feature>
<evidence type="ECO:0000256" key="1">
    <source>
        <dbReference type="ARBA" id="ARBA00004651"/>
    </source>
</evidence>
<evidence type="ECO:0000256" key="11">
    <source>
        <dbReference type="RuleBase" id="RU000688"/>
    </source>
</evidence>
<organism evidence="14 15">
    <name type="scientific">Atractosteus spatula</name>
    <name type="common">Alligator gar</name>
    <name type="synonym">Lepisosteus spatula</name>
    <dbReference type="NCBI Taxonomy" id="7917"/>
    <lineage>
        <taxon>Eukaryota</taxon>
        <taxon>Metazoa</taxon>
        <taxon>Chordata</taxon>
        <taxon>Craniata</taxon>
        <taxon>Vertebrata</taxon>
        <taxon>Euteleostomi</taxon>
        <taxon>Actinopterygii</taxon>
        <taxon>Neopterygii</taxon>
        <taxon>Holostei</taxon>
        <taxon>Semionotiformes</taxon>
        <taxon>Lepisosteidae</taxon>
        <taxon>Atractosteus</taxon>
    </lineage>
</organism>
<evidence type="ECO:0000256" key="2">
    <source>
        <dbReference type="ARBA" id="ARBA00022475"/>
    </source>
</evidence>
<dbReference type="EMBL" id="JAAWVO010000012">
    <property type="protein sequence ID" value="MBN3311342.1"/>
    <property type="molecule type" value="Genomic_DNA"/>
</dbReference>
<evidence type="ECO:0000256" key="4">
    <source>
        <dbReference type="ARBA" id="ARBA00022989"/>
    </source>
</evidence>
<feature type="transmembrane region" description="Helical" evidence="12">
    <location>
        <begin position="626"/>
        <end position="647"/>
    </location>
</feature>
<feature type="transmembrane region" description="Helical" evidence="12">
    <location>
        <begin position="713"/>
        <end position="734"/>
    </location>
</feature>
<dbReference type="InterPro" id="IPR017452">
    <property type="entry name" value="GPCR_Rhodpsn_7TM"/>
</dbReference>
<dbReference type="InterPro" id="IPR050569">
    <property type="entry name" value="TAAR"/>
</dbReference>
<dbReference type="PRINTS" id="PR01830">
    <property type="entry name" value="TRACEAMINER"/>
</dbReference>
<evidence type="ECO:0000256" key="12">
    <source>
        <dbReference type="SAM" id="Phobius"/>
    </source>
</evidence>
<feature type="transmembrane region" description="Helical" evidence="12">
    <location>
        <begin position="659"/>
        <end position="684"/>
    </location>
</feature>
<keyword evidence="4 12" id="KW-1133">Transmembrane helix</keyword>
<feature type="transmembrane region" description="Helical" evidence="12">
    <location>
        <begin position="864"/>
        <end position="886"/>
    </location>
</feature>
<evidence type="ECO:0000256" key="3">
    <source>
        <dbReference type="ARBA" id="ARBA00022692"/>
    </source>
</evidence>
<keyword evidence="5 11" id="KW-0297">G-protein coupled receptor</keyword>
<gene>
    <name evidence="14" type="primary">Taar4</name>
    <name evidence="14" type="ORF">GTO95_0006025</name>
</gene>
<comment type="similarity">
    <text evidence="11">Belongs to the G-protein coupled receptor 1 family.</text>
</comment>
<comment type="caution">
    <text evidence="14">The sequence shown here is derived from an EMBL/GenBank/DDBJ whole genome shotgun (WGS) entry which is preliminary data.</text>
</comment>
<feature type="transmembrane region" description="Helical" evidence="12">
    <location>
        <begin position="828"/>
        <end position="852"/>
    </location>
</feature>
<dbReference type="PRINTS" id="PR00237">
    <property type="entry name" value="GPCRRHODOPSN"/>
</dbReference>
<feature type="transmembrane region" description="Helical" evidence="12">
    <location>
        <begin position="380"/>
        <end position="408"/>
    </location>
</feature>
<feature type="domain" description="G-protein coupled receptors family 1 profile" evidence="13">
    <location>
        <begin position="497"/>
        <end position="555"/>
    </location>
</feature>
<feature type="transmembrane region" description="Helical" evidence="12">
    <location>
        <begin position="906"/>
        <end position="927"/>
    </location>
</feature>
<dbReference type="PROSITE" id="PS00237">
    <property type="entry name" value="G_PROTEIN_RECEP_F1_1"/>
    <property type="match status" value="3"/>
</dbReference>
<feature type="transmembrane region" description="Helical" evidence="12">
    <location>
        <begin position="939"/>
        <end position="964"/>
    </location>
</feature>
<dbReference type="Gene3D" id="1.20.1070.10">
    <property type="entry name" value="Rhodopsin 7-helix transmembrane proteins"/>
    <property type="match status" value="7"/>
</dbReference>
<feature type="transmembrane region" description="Helical" evidence="12">
    <location>
        <begin position="1051"/>
        <end position="1075"/>
    </location>
</feature>
<evidence type="ECO:0000259" key="13">
    <source>
        <dbReference type="PROSITE" id="PS50262"/>
    </source>
</evidence>
<keyword evidence="8 11" id="KW-0675">Receptor</keyword>
<sequence length="1136" mass="128255">MPPSMVRSLETCWYFGDLFCKIHSSTDVMLSTTSIFHLSFISIDRYYAVCEPLKYKTKITVCVAVYMVVISWSVSAVIGFGMIFVKLNIKGKEDVYYENVYCVGGCTLIQTEISSLFCSLLAFYIPGFIMLGIYLKIFLVAMRQARAIEGLVSQTSTPTPRTDKVCGNLLVITSIAHFKQLHTSTNYLILSLAVCDFLLGLFVMPCSTIRSVDGCWYLGDFLCKIHTSTDIMLSTSSIFHLSFISIDRYFAVCKPLKYETSITPFTILTMIICTRSQARSIKDMTQHFQIAEEHKSGVQRQREKKAAKTLGIVMGVFLICWTPFFVCNTMDPFIDYSVPPLLVDALVWFGYLNSAFNPIVYAFFYSWFRRALRIIVFVTLRFVLYFIMVLIILTTLCGNFVVMISIAYFKQLHTNTNYLILSLAVCDFLLGVIIMPYTMIFAIEGCWYLGSLFCQIHTATDMMLSTASIFHLCSISIDRYFAVCNPLSYKTKITSGLHTNTNYLILSLAVCDFLLGVIIMPYTMIFAIEGCWYLGSLFCQIHTATDMMLSTASIFHLCSISIDRYFAVCNPLSYRTKITSEVILMMIIIRCADCLLGALVMPYSMVRSVETCWYFGDLFCKIHSSLDMTISVASILHLTFIAVDRYVAICDPLLYRSKITTFVVAIFIGISWIYSLGFGFGVVFSKVNLTGIEEFVILNSCVGTCFLIFNKHWGVLAALLAFLIPGTVMISLYVKIFMVASRHVRVLNDTSGKIGAHNDHKRKIAENRERKAAKTLGIVMGVFLICWLPFFMATIIDPFIEVIEEMQYCFQHLKGSCPKVRRLAVIKVAMYVFMAGTIFVAVCGNFMVIISISHFKQLHSPSNFLILSLGCVDCLLGSLIMPYSMIRSVESCWYFGEIFCAIHSSLDMMMSIASILHLGFIAADRYFAICDPLRYRNKVTMFNITIFIVISWLFSFAFGFGVVLSKVNLAGIEEFVVSSTCVGTCIVILNKEWGMLSASVAFIIPGTVMISLYIKIFFVARRHARVINAAAPVDDKSSIADKREKKAAKTLGIVMGVFLLCWLPFFITIIIDPFIDFSTPVIVFDTLMWLGYFNSACNPMIYGFFYPWFQKAFKIIVTGKIFCVGSSSINLFTDKY</sequence>
<feature type="domain" description="G-protein coupled receptors family 1 profile" evidence="13">
    <location>
        <begin position="552"/>
        <end position="849"/>
    </location>
</feature>
<dbReference type="PANTHER" id="PTHR24249:SF220">
    <property type="entry name" value="TRACE AMINE-ASSOCIATED RECEPTOR 4"/>
    <property type="match status" value="1"/>
</dbReference>
<feature type="transmembrane region" description="Helical" evidence="12">
    <location>
        <begin position="1087"/>
        <end position="1109"/>
    </location>
</feature>
<accession>A0A8J7NBK3</accession>
<evidence type="ECO:0000256" key="10">
    <source>
        <dbReference type="ARBA" id="ARBA00023224"/>
    </source>
</evidence>
<reference evidence="14" key="1">
    <citation type="journal article" date="2021" name="Cell">
        <title>Tracing the genetic footprints of vertebrate landing in non-teleost ray-finned fishes.</title>
        <authorList>
            <person name="Bi X."/>
            <person name="Wang K."/>
            <person name="Yang L."/>
            <person name="Pan H."/>
            <person name="Jiang H."/>
            <person name="Wei Q."/>
            <person name="Fang M."/>
            <person name="Yu H."/>
            <person name="Zhu C."/>
            <person name="Cai Y."/>
            <person name="He Y."/>
            <person name="Gan X."/>
            <person name="Zeng H."/>
            <person name="Yu D."/>
            <person name="Zhu Y."/>
            <person name="Jiang H."/>
            <person name="Qiu Q."/>
            <person name="Yang H."/>
            <person name="Zhang Y.E."/>
            <person name="Wang W."/>
            <person name="Zhu M."/>
            <person name="He S."/>
            <person name="Zhang G."/>
        </authorList>
    </citation>
    <scope>NUCLEOTIDE SEQUENCE</scope>
    <source>
        <strain evidence="14">Allg_001</strain>
    </source>
</reference>
<feature type="non-terminal residue" evidence="14">
    <location>
        <position position="1"/>
    </location>
</feature>
<evidence type="ECO:0000256" key="8">
    <source>
        <dbReference type="ARBA" id="ARBA00023170"/>
    </source>
</evidence>
<keyword evidence="7" id="KW-1015">Disulfide bond</keyword>
<feature type="transmembrane region" description="Helical" evidence="12">
    <location>
        <begin position="121"/>
        <end position="141"/>
    </location>
</feature>
<feature type="transmembrane region" description="Helical" evidence="12">
    <location>
        <begin position="503"/>
        <end position="528"/>
    </location>
</feature>
<keyword evidence="3 11" id="KW-0812">Transmembrane</keyword>
<feature type="domain" description="G-protein coupled receptors family 1 profile" evidence="13">
    <location>
        <begin position="1"/>
        <end position="361"/>
    </location>
</feature>
<keyword evidence="6 12" id="KW-0472">Membrane</keyword>
<protein>
    <submittedName>
        <fullName evidence="14">TAAR4 protein</fullName>
    </submittedName>
</protein>
<evidence type="ECO:0000256" key="7">
    <source>
        <dbReference type="ARBA" id="ARBA00023157"/>
    </source>
</evidence>
<dbReference type="SMART" id="SM01381">
    <property type="entry name" value="7TM_GPCR_Srsx"/>
    <property type="match status" value="1"/>
</dbReference>
<keyword evidence="9" id="KW-0325">Glycoprotein</keyword>